<protein>
    <submittedName>
        <fullName evidence="2">Uncharacterized protein</fullName>
    </submittedName>
</protein>
<organism evidence="2 3">
    <name type="scientific">Roseateles chitinivorans</name>
    <dbReference type="NCBI Taxonomy" id="2917965"/>
    <lineage>
        <taxon>Bacteria</taxon>
        <taxon>Pseudomonadati</taxon>
        <taxon>Pseudomonadota</taxon>
        <taxon>Betaproteobacteria</taxon>
        <taxon>Burkholderiales</taxon>
        <taxon>Sphaerotilaceae</taxon>
        <taxon>Roseateles</taxon>
    </lineage>
</organism>
<feature type="chain" id="PRO_5013573983" evidence="1">
    <location>
        <begin position="27"/>
        <end position="386"/>
    </location>
</feature>
<sequence length="386" mass="42784">MQRRTFLSAPAIVGFTSLLPVLRAAAQTKPNRTRWRVRASEGADAIAFLGPLSGTPLYLDFYAAEAAAFAPRLPAAVRDDVRRLWNEATQDGFGLLGPNLQVLFSADGNDATLDTLLSALRSRQTAILPGYKASSYWSESDWTWFERAAPRLEAIFRGLRDAGFAAFRQERVGDLDRRIAEVSRALAGFDVISWQEKLTGRRFDPEIQIVLLQFAKPHGIKVQGQTFLQSADYDTATTVRIAAHEMLHPPVPMDGPAATAALAAFGRDPLVVRIVRDHDPRWGYTTLEGMVNEDLVQALDQLISEALGVARNPADRWRKADDGMHVIAAGLYGLLRQDRWVEQGGSIERWLADAVREGRLEPAVFHPVAARVLERPVDALWPLATR</sequence>
<comment type="caution">
    <text evidence="2">The sequence shown here is derived from an EMBL/GenBank/DDBJ whole genome shotgun (WGS) entry which is preliminary data.</text>
</comment>
<accession>A0A2G9CAZ8</accession>
<name>A0A2G9CAZ8_9BURK</name>
<evidence type="ECO:0000313" key="2">
    <source>
        <dbReference type="EMBL" id="PIM52784.1"/>
    </source>
</evidence>
<feature type="signal peptide" evidence="1">
    <location>
        <begin position="1"/>
        <end position="26"/>
    </location>
</feature>
<dbReference type="Proteomes" id="UP000231501">
    <property type="component" value="Unassembled WGS sequence"/>
</dbReference>
<reference evidence="2 3" key="1">
    <citation type="submission" date="2017-11" db="EMBL/GenBank/DDBJ databases">
        <title>Draft genome sequence of Mitsuaria sp. HWN-4.</title>
        <authorList>
            <person name="Gundlapally S.R."/>
        </authorList>
    </citation>
    <scope>NUCLEOTIDE SEQUENCE [LARGE SCALE GENOMIC DNA]</scope>
    <source>
        <strain evidence="2 3">HWN-4</strain>
    </source>
</reference>
<evidence type="ECO:0000256" key="1">
    <source>
        <dbReference type="SAM" id="SignalP"/>
    </source>
</evidence>
<evidence type="ECO:0000313" key="3">
    <source>
        <dbReference type="Proteomes" id="UP000231501"/>
    </source>
</evidence>
<keyword evidence="1" id="KW-0732">Signal</keyword>
<dbReference type="RefSeq" id="WP_099862045.1">
    <property type="nucleotide sequence ID" value="NZ_PEOG01000031.1"/>
</dbReference>
<dbReference type="EMBL" id="PEOG01000031">
    <property type="protein sequence ID" value="PIM52784.1"/>
    <property type="molecule type" value="Genomic_DNA"/>
</dbReference>
<proteinExistence type="predicted"/>
<dbReference type="OrthoDB" id="3078210at2"/>
<dbReference type="AlphaFoldDB" id="A0A2G9CAZ8"/>
<gene>
    <name evidence="2" type="ORF">CS062_12920</name>
</gene>
<keyword evidence="3" id="KW-1185">Reference proteome</keyword>